<dbReference type="Proteomes" id="UP000267342">
    <property type="component" value="Chromosome"/>
</dbReference>
<reference evidence="2 3" key="1">
    <citation type="submission" date="2018-09" db="EMBL/GenBank/DDBJ databases">
        <title>Zymobacter palmae IAM14233 (=T109) whole genome analysis.</title>
        <authorList>
            <person name="Yanase H."/>
        </authorList>
    </citation>
    <scope>NUCLEOTIDE SEQUENCE [LARGE SCALE GENOMIC DNA]</scope>
    <source>
        <strain evidence="2 3">IAM14233</strain>
    </source>
</reference>
<proteinExistence type="predicted"/>
<organism evidence="2 3">
    <name type="scientific">Zymobacter palmae</name>
    <dbReference type="NCBI Taxonomy" id="33074"/>
    <lineage>
        <taxon>Bacteria</taxon>
        <taxon>Pseudomonadati</taxon>
        <taxon>Pseudomonadota</taxon>
        <taxon>Gammaproteobacteria</taxon>
        <taxon>Oceanospirillales</taxon>
        <taxon>Halomonadaceae</taxon>
        <taxon>Zymobacter group</taxon>
        <taxon>Zymobacter</taxon>
    </lineage>
</organism>
<dbReference type="KEGG" id="zpl:ZBT109_0793"/>
<dbReference type="EMBL" id="AP018933">
    <property type="protein sequence ID" value="BBG29569.1"/>
    <property type="molecule type" value="Genomic_DNA"/>
</dbReference>
<sequence>MPCHKDHLTGHFPSHAVLEASHADTHHLPQPDRYPAGHRPH</sequence>
<protein>
    <submittedName>
        <fullName evidence="2">Uncharacterized protein</fullName>
    </submittedName>
</protein>
<evidence type="ECO:0000313" key="2">
    <source>
        <dbReference type="EMBL" id="BBG29569.1"/>
    </source>
</evidence>
<keyword evidence="3" id="KW-1185">Reference proteome</keyword>
<evidence type="ECO:0000313" key="3">
    <source>
        <dbReference type="Proteomes" id="UP000267342"/>
    </source>
</evidence>
<evidence type="ECO:0000256" key="1">
    <source>
        <dbReference type="SAM" id="MobiDB-lite"/>
    </source>
</evidence>
<name>A0A348HD67_9GAMM</name>
<feature type="compositionally biased region" description="Basic and acidic residues" evidence="1">
    <location>
        <begin position="21"/>
        <end position="30"/>
    </location>
</feature>
<dbReference type="AlphaFoldDB" id="A0A348HD67"/>
<accession>A0A348HD67</accession>
<gene>
    <name evidence="2" type="ORF">ZBT109_0793</name>
</gene>
<feature type="region of interest" description="Disordered" evidence="1">
    <location>
        <begin position="20"/>
        <end position="41"/>
    </location>
</feature>